<organism evidence="1 2">
    <name type="scientific">Dyadobacter fermentans</name>
    <dbReference type="NCBI Taxonomy" id="94254"/>
    <lineage>
        <taxon>Bacteria</taxon>
        <taxon>Pseudomonadati</taxon>
        <taxon>Bacteroidota</taxon>
        <taxon>Cytophagia</taxon>
        <taxon>Cytophagales</taxon>
        <taxon>Spirosomataceae</taxon>
        <taxon>Dyadobacter</taxon>
    </lineage>
</organism>
<sequence length="193" mass="21208">MKTPLIKMFILSGILCCVPTPAESQDKGKSELNAGGGMMASENAFSDAIILLISALINDPEEVTVPGAAWSLSYKYNLSERLAVGGTSVYNPSPDRWIPDFAINDRWKRRSLTSAGEATVYWAKQRAFQFYGTAGVGFFVKRKSFYEVQTETEFGYTFQVTPAGLRIGDKVGVYMELGYGYKGVFSGGLSVRF</sequence>
<proteinExistence type="predicted"/>
<name>A0ABU1R3F0_9BACT</name>
<evidence type="ECO:0008006" key="3">
    <source>
        <dbReference type="Google" id="ProtNLM"/>
    </source>
</evidence>
<keyword evidence="2" id="KW-1185">Reference proteome</keyword>
<dbReference type="EMBL" id="JAVDTI010000005">
    <property type="protein sequence ID" value="MDR6807934.1"/>
    <property type="molecule type" value="Genomic_DNA"/>
</dbReference>
<dbReference type="RefSeq" id="WP_309988825.1">
    <property type="nucleotide sequence ID" value="NZ_JAVDTI010000005.1"/>
</dbReference>
<dbReference type="Proteomes" id="UP001264980">
    <property type="component" value="Unassembled WGS sequence"/>
</dbReference>
<gene>
    <name evidence="1" type="ORF">J2W84_004988</name>
</gene>
<accession>A0ABU1R3F0</accession>
<evidence type="ECO:0000313" key="2">
    <source>
        <dbReference type="Proteomes" id="UP001264980"/>
    </source>
</evidence>
<evidence type="ECO:0000313" key="1">
    <source>
        <dbReference type="EMBL" id="MDR6807934.1"/>
    </source>
</evidence>
<protein>
    <recommendedName>
        <fullName evidence="3">Outer membrane protein beta-barrel domain-containing protein</fullName>
    </recommendedName>
</protein>
<comment type="caution">
    <text evidence="1">The sequence shown here is derived from an EMBL/GenBank/DDBJ whole genome shotgun (WGS) entry which is preliminary data.</text>
</comment>
<reference evidence="1 2" key="1">
    <citation type="submission" date="2023-07" db="EMBL/GenBank/DDBJ databases">
        <title>Sorghum-associated microbial communities from plants grown in Nebraska, USA.</title>
        <authorList>
            <person name="Schachtman D."/>
        </authorList>
    </citation>
    <scope>NUCLEOTIDE SEQUENCE [LARGE SCALE GENOMIC DNA]</scope>
    <source>
        <strain evidence="1 2">BE57</strain>
    </source>
</reference>